<sequence>MESDFPVNDFQIKRPRLSGESNKFPRSGSEAAATSSTHTTGGDCAIGNGANAENLLPVRSSMQSQFVTSTMETPDLLLNDCTMSSQESAEEMQGEQSSIADWSVADSMAVNVDDASALNPDDNDDNLSEISNLSGISGQEWKFNSGPMGWIQKQMLDGCDPSVLLRDLMPKGTRLPPDIDDLTLWRIIVNLLSEPPARTKLTQVNTIDDVVQLIRSSRSIVVLTGAGVSVSCGIPDFRSRDGIYARLSIDFPDLPDPQAMFDIHYFRRDPRPFFKFAKEIYPGQFQPSACHRFIRRLEEHGQLLRNYTQNIDTLEQVAGITKVIQCHGSFNTATCMNCKRKVKADEIKPDVMNQTIPRCTTCPADAPHAIMKPDIVFFGEGLSDEFHATMAEDKNECDLLIVIGSSLKVRPVALIPSSISQEVPQVLINREPLPHINFDVELLGDGDIIVRELCQRLGDDWTGTDDDAPPPLTELTDLPVSPDDDAAAAPDDDRLESDAGATGAPPADAPMPPEERSDLQGAPSERSGDRLSCHDESSSMSVASQRTEMTSLSVDTDVGGGAPYVSGGAPYVGGGAPYVGGGGPYEVSMDTDGVGDAAEGGGGGKVATPSNCHRHNQHEIDELMSARTDTEELRKCFSPCRGQQRTSLAKKLPANAFLFIPPNRYVFEGAEVYADADPTTPSNLGVNRTDKADDSSAEGSLSDDDRPRGNQPLGGAAAAAVDPAGAAGDVSEPPPLFGSAMPVGDCGNPA</sequence>
<dbReference type="InterPro" id="IPR026590">
    <property type="entry name" value="Ssirtuin_cat_dom"/>
</dbReference>
<keyword evidence="5" id="KW-0520">NAD</keyword>
<feature type="binding site" evidence="6">
    <location>
        <position position="359"/>
    </location>
    <ligand>
        <name>Zn(2+)</name>
        <dbReference type="ChEBI" id="CHEBI:29105"/>
    </ligand>
</feature>
<keyword evidence="4 6" id="KW-0862">Zinc</keyword>
<dbReference type="InterPro" id="IPR050134">
    <property type="entry name" value="NAD-dep_sirtuin_deacylases"/>
</dbReference>
<dbReference type="Gene3D" id="3.40.50.1220">
    <property type="entry name" value="TPP-binding domain"/>
    <property type="match status" value="1"/>
</dbReference>
<feature type="region of interest" description="Disordered" evidence="7">
    <location>
        <begin position="460"/>
        <end position="550"/>
    </location>
</feature>
<evidence type="ECO:0000256" key="7">
    <source>
        <dbReference type="SAM" id="MobiDB-lite"/>
    </source>
</evidence>
<feature type="region of interest" description="Disordered" evidence="7">
    <location>
        <begin position="676"/>
        <end position="750"/>
    </location>
</feature>
<keyword evidence="2" id="KW-0808">Transferase</keyword>
<evidence type="ECO:0000256" key="2">
    <source>
        <dbReference type="ARBA" id="ARBA00022679"/>
    </source>
</evidence>
<keyword evidence="3 6" id="KW-0479">Metal-binding</keyword>
<feature type="domain" description="Deacetylase sirtuin-type" evidence="8">
    <location>
        <begin position="200"/>
        <end position="460"/>
    </location>
</feature>
<evidence type="ECO:0000256" key="6">
    <source>
        <dbReference type="PROSITE-ProRule" id="PRU00236"/>
    </source>
</evidence>
<evidence type="ECO:0000256" key="3">
    <source>
        <dbReference type="ARBA" id="ARBA00022723"/>
    </source>
</evidence>
<evidence type="ECO:0000313" key="9">
    <source>
        <dbReference type="Proteomes" id="UP000695022"/>
    </source>
</evidence>
<dbReference type="PANTHER" id="PTHR11085:SF9">
    <property type="entry name" value="NAD-DEPENDENT PROTEIN DEACETYLASE SIRTUIN-1"/>
    <property type="match status" value="1"/>
</dbReference>
<dbReference type="RefSeq" id="XP_014673566.1">
    <property type="nucleotide sequence ID" value="XM_014818080.1"/>
</dbReference>
<dbReference type="InterPro" id="IPR003000">
    <property type="entry name" value="Sirtuin"/>
</dbReference>
<evidence type="ECO:0000256" key="4">
    <source>
        <dbReference type="ARBA" id="ARBA00022833"/>
    </source>
</evidence>
<evidence type="ECO:0000313" key="10">
    <source>
        <dbReference type="RefSeq" id="XP_014673566.1"/>
    </source>
</evidence>
<evidence type="ECO:0000256" key="1">
    <source>
        <dbReference type="ARBA" id="ARBA00001947"/>
    </source>
</evidence>
<dbReference type="InterPro" id="IPR026591">
    <property type="entry name" value="Sirtuin_cat_small_dom_sf"/>
</dbReference>
<dbReference type="InterPro" id="IPR029035">
    <property type="entry name" value="DHS-like_NAD/FAD-binding_dom"/>
</dbReference>
<keyword evidence="9" id="KW-1185">Reference proteome</keyword>
<protein>
    <submittedName>
        <fullName evidence="10">NAD-dependent protein deacetylase sirtuin-1-like</fullName>
    </submittedName>
</protein>
<feature type="binding site" evidence="6">
    <location>
        <position position="335"/>
    </location>
    <ligand>
        <name>Zn(2+)</name>
        <dbReference type="ChEBI" id="CHEBI:29105"/>
    </ligand>
</feature>
<reference evidence="10" key="1">
    <citation type="submission" date="2025-08" db="UniProtKB">
        <authorList>
            <consortium name="RefSeq"/>
        </authorList>
    </citation>
    <scope>IDENTIFICATION</scope>
</reference>
<feature type="compositionally biased region" description="Basic and acidic residues" evidence="7">
    <location>
        <begin position="526"/>
        <end position="537"/>
    </location>
</feature>
<dbReference type="SUPFAM" id="SSF52467">
    <property type="entry name" value="DHS-like NAD/FAD-binding domain"/>
    <property type="match status" value="1"/>
</dbReference>
<dbReference type="Gene3D" id="3.30.1600.10">
    <property type="entry name" value="SIR2/SIRT2 'Small Domain"/>
    <property type="match status" value="1"/>
</dbReference>
<feature type="binding site" evidence="6">
    <location>
        <position position="338"/>
    </location>
    <ligand>
        <name>Zn(2+)</name>
        <dbReference type="ChEBI" id="CHEBI:29105"/>
    </ligand>
</feature>
<dbReference type="PANTHER" id="PTHR11085">
    <property type="entry name" value="NAD-DEPENDENT PROTEIN DEACYLASE SIRTUIN-5, MITOCHONDRIAL-RELATED"/>
    <property type="match status" value="1"/>
</dbReference>
<name>A0ABM1EMZ5_PRICU</name>
<dbReference type="GeneID" id="106813847"/>
<dbReference type="PROSITE" id="PS50305">
    <property type="entry name" value="SIRTUIN"/>
    <property type="match status" value="1"/>
</dbReference>
<comment type="cofactor">
    <cofactor evidence="1">
        <name>Zn(2+)</name>
        <dbReference type="ChEBI" id="CHEBI:29105"/>
    </cofactor>
</comment>
<dbReference type="CDD" id="cd01408">
    <property type="entry name" value="SIRT1"/>
    <property type="match status" value="1"/>
</dbReference>
<gene>
    <name evidence="10" type="primary">LOC106813847</name>
</gene>
<feature type="binding site" evidence="6">
    <location>
        <position position="362"/>
    </location>
    <ligand>
        <name>Zn(2+)</name>
        <dbReference type="ChEBI" id="CHEBI:29105"/>
    </ligand>
</feature>
<dbReference type="Pfam" id="PF02146">
    <property type="entry name" value="SIR2"/>
    <property type="match status" value="1"/>
</dbReference>
<feature type="active site" description="Proton acceptor" evidence="6">
    <location>
        <position position="327"/>
    </location>
</feature>
<proteinExistence type="predicted"/>
<evidence type="ECO:0000256" key="5">
    <source>
        <dbReference type="ARBA" id="ARBA00023027"/>
    </source>
</evidence>
<feature type="compositionally biased region" description="Polar residues" evidence="7">
    <location>
        <begin position="538"/>
        <end position="550"/>
    </location>
</feature>
<evidence type="ECO:0000259" key="8">
    <source>
        <dbReference type="PROSITE" id="PS50305"/>
    </source>
</evidence>
<organism evidence="9 10">
    <name type="scientific">Priapulus caudatus</name>
    <name type="common">Priapulid worm</name>
    <dbReference type="NCBI Taxonomy" id="37621"/>
    <lineage>
        <taxon>Eukaryota</taxon>
        <taxon>Metazoa</taxon>
        <taxon>Ecdysozoa</taxon>
        <taxon>Scalidophora</taxon>
        <taxon>Priapulida</taxon>
        <taxon>Priapulimorpha</taxon>
        <taxon>Priapulimorphida</taxon>
        <taxon>Priapulidae</taxon>
        <taxon>Priapulus</taxon>
    </lineage>
</organism>
<feature type="region of interest" description="Disordered" evidence="7">
    <location>
        <begin position="1"/>
        <end position="50"/>
    </location>
</feature>
<dbReference type="Proteomes" id="UP000695022">
    <property type="component" value="Unplaced"/>
</dbReference>
<accession>A0ABM1EMZ5</accession>
<feature type="compositionally biased region" description="Low complexity" evidence="7">
    <location>
        <begin position="714"/>
        <end position="730"/>
    </location>
</feature>
<feature type="compositionally biased region" description="Low complexity" evidence="7">
    <location>
        <begin position="27"/>
        <end position="42"/>
    </location>
</feature>